<name>A0A9D4EZL7_DREPO</name>
<proteinExistence type="predicted"/>
<gene>
    <name evidence="1" type="ORF">DPMN_165407</name>
</gene>
<organism evidence="1 2">
    <name type="scientific">Dreissena polymorpha</name>
    <name type="common">Zebra mussel</name>
    <name type="synonym">Mytilus polymorpha</name>
    <dbReference type="NCBI Taxonomy" id="45954"/>
    <lineage>
        <taxon>Eukaryota</taxon>
        <taxon>Metazoa</taxon>
        <taxon>Spiralia</taxon>
        <taxon>Lophotrochozoa</taxon>
        <taxon>Mollusca</taxon>
        <taxon>Bivalvia</taxon>
        <taxon>Autobranchia</taxon>
        <taxon>Heteroconchia</taxon>
        <taxon>Euheterodonta</taxon>
        <taxon>Imparidentia</taxon>
        <taxon>Neoheterodontei</taxon>
        <taxon>Myida</taxon>
        <taxon>Dreissenoidea</taxon>
        <taxon>Dreissenidae</taxon>
        <taxon>Dreissena</taxon>
    </lineage>
</organism>
<comment type="caution">
    <text evidence="1">The sequence shown here is derived from an EMBL/GenBank/DDBJ whole genome shotgun (WGS) entry which is preliminary data.</text>
</comment>
<evidence type="ECO:0000313" key="1">
    <source>
        <dbReference type="EMBL" id="KAH3787286.1"/>
    </source>
</evidence>
<dbReference type="Proteomes" id="UP000828390">
    <property type="component" value="Unassembled WGS sequence"/>
</dbReference>
<reference evidence="1" key="1">
    <citation type="journal article" date="2019" name="bioRxiv">
        <title>The Genome of the Zebra Mussel, Dreissena polymorpha: A Resource for Invasive Species Research.</title>
        <authorList>
            <person name="McCartney M.A."/>
            <person name="Auch B."/>
            <person name="Kono T."/>
            <person name="Mallez S."/>
            <person name="Zhang Y."/>
            <person name="Obille A."/>
            <person name="Becker A."/>
            <person name="Abrahante J.E."/>
            <person name="Garbe J."/>
            <person name="Badalamenti J.P."/>
            <person name="Herman A."/>
            <person name="Mangelson H."/>
            <person name="Liachko I."/>
            <person name="Sullivan S."/>
            <person name="Sone E.D."/>
            <person name="Koren S."/>
            <person name="Silverstein K.A.T."/>
            <person name="Beckman K.B."/>
            <person name="Gohl D.M."/>
        </authorList>
    </citation>
    <scope>NUCLEOTIDE SEQUENCE</scope>
    <source>
        <strain evidence="1">Duluth1</strain>
        <tissue evidence="1">Whole animal</tissue>
    </source>
</reference>
<accession>A0A9D4EZL7</accession>
<sequence length="62" mass="7414">MRTIYTSEKFLKIMDAIIWHIKHGHDNNQIGDRHRGEVLRQLDLDKKRKNKTTHMAAWSQDS</sequence>
<reference evidence="1" key="2">
    <citation type="submission" date="2020-11" db="EMBL/GenBank/DDBJ databases">
        <authorList>
            <person name="McCartney M.A."/>
            <person name="Auch B."/>
            <person name="Kono T."/>
            <person name="Mallez S."/>
            <person name="Becker A."/>
            <person name="Gohl D.M."/>
            <person name="Silverstein K.A.T."/>
            <person name="Koren S."/>
            <person name="Bechman K.B."/>
            <person name="Herman A."/>
            <person name="Abrahante J.E."/>
            <person name="Garbe J."/>
        </authorList>
    </citation>
    <scope>NUCLEOTIDE SEQUENCE</scope>
    <source>
        <strain evidence="1">Duluth1</strain>
        <tissue evidence="1">Whole animal</tissue>
    </source>
</reference>
<dbReference type="EMBL" id="JAIWYP010000008">
    <property type="protein sequence ID" value="KAH3787286.1"/>
    <property type="molecule type" value="Genomic_DNA"/>
</dbReference>
<dbReference type="AlphaFoldDB" id="A0A9D4EZL7"/>
<keyword evidence="2" id="KW-1185">Reference proteome</keyword>
<evidence type="ECO:0000313" key="2">
    <source>
        <dbReference type="Proteomes" id="UP000828390"/>
    </source>
</evidence>
<protein>
    <submittedName>
        <fullName evidence="1">Uncharacterized protein</fullName>
    </submittedName>
</protein>